<dbReference type="Gene3D" id="3.90.25.10">
    <property type="entry name" value="UDP-galactose 4-epimerase, domain 1"/>
    <property type="match status" value="1"/>
</dbReference>
<gene>
    <name evidence="3" type="ORF">HA237_04550</name>
</gene>
<dbReference type="Pfam" id="PF01370">
    <property type="entry name" value="Epimerase"/>
    <property type="match status" value="1"/>
</dbReference>
<dbReference type="AlphaFoldDB" id="A0A7J4IT21"/>
<evidence type="ECO:0000313" key="4">
    <source>
        <dbReference type="Proteomes" id="UP000577419"/>
    </source>
</evidence>
<name>A0A7J4IT21_9ARCH</name>
<organism evidence="3 4">
    <name type="scientific">Candidatus Iainarchaeum sp</name>
    <dbReference type="NCBI Taxonomy" id="3101447"/>
    <lineage>
        <taxon>Archaea</taxon>
        <taxon>Candidatus Iainarchaeota</taxon>
        <taxon>Candidatus Iainarchaeia</taxon>
        <taxon>Candidatus Iainarchaeales</taxon>
        <taxon>Candidatus Iainarchaeaceae</taxon>
        <taxon>Candidatus Iainarchaeum</taxon>
    </lineage>
</organism>
<dbReference type="SUPFAM" id="SSF51735">
    <property type="entry name" value="NAD(P)-binding Rossmann-fold domains"/>
    <property type="match status" value="1"/>
</dbReference>
<feature type="domain" description="NAD-dependent epimerase/dehydratase" evidence="2">
    <location>
        <begin position="8"/>
        <end position="239"/>
    </location>
</feature>
<dbReference type="PANTHER" id="PTHR43000">
    <property type="entry name" value="DTDP-D-GLUCOSE 4,6-DEHYDRATASE-RELATED"/>
    <property type="match status" value="1"/>
</dbReference>
<reference evidence="4" key="1">
    <citation type="journal article" date="2020" name="bioRxiv">
        <title>A rank-normalized archaeal taxonomy based on genome phylogeny resolves widespread incomplete and uneven classifications.</title>
        <authorList>
            <person name="Rinke C."/>
            <person name="Chuvochina M."/>
            <person name="Mussig A.J."/>
            <person name="Chaumeil P.-A."/>
            <person name="Waite D.W."/>
            <person name="Whitman W.B."/>
            <person name="Parks D.H."/>
            <person name="Hugenholtz P."/>
        </authorList>
    </citation>
    <scope>NUCLEOTIDE SEQUENCE [LARGE SCALE GENOMIC DNA]</scope>
</reference>
<dbReference type="InterPro" id="IPR001509">
    <property type="entry name" value="Epimerase_deHydtase"/>
</dbReference>
<protein>
    <submittedName>
        <fullName evidence="3">NAD-dependent epimerase/dehydratase family protein</fullName>
    </submittedName>
</protein>
<sequence length="309" mass="33805">MVKLASCLVLGGSGFIGSHITEQLVLLENDVTVFDKTLNKKNLAGVLDKTKFVKGDFQNSAEVREALKGNEIVFHCIHSTFPRESVGKALFDAQTNIVPSVSLMESAVKENVEKIVYISSIAVYGNPEKIPITETHKTNPITPYAASKIAIENYLELFRLTSGLNYAVLRPTAAYGERQAMTSKTGVINNFVFSAIQGKPIEIFGDGSTVRDLTHAEDIATAAAKAAFMKTKSRLFNIGTGKGITLNELAEKVRQITNSKSKIIRTESRADPEKHVFDVLRANKELGWSARISLDEGIARVFRAQKGAE</sequence>
<proteinExistence type="inferred from homology"/>
<comment type="similarity">
    <text evidence="1">Belongs to the NAD(P)-dependent epimerase/dehydratase family.</text>
</comment>
<evidence type="ECO:0000313" key="3">
    <source>
        <dbReference type="EMBL" id="HIH08612.1"/>
    </source>
</evidence>
<dbReference type="InterPro" id="IPR036291">
    <property type="entry name" value="NAD(P)-bd_dom_sf"/>
</dbReference>
<dbReference type="EMBL" id="DUFG01000021">
    <property type="protein sequence ID" value="HIH08612.1"/>
    <property type="molecule type" value="Genomic_DNA"/>
</dbReference>
<evidence type="ECO:0000256" key="1">
    <source>
        <dbReference type="ARBA" id="ARBA00007637"/>
    </source>
</evidence>
<evidence type="ECO:0000259" key="2">
    <source>
        <dbReference type="Pfam" id="PF01370"/>
    </source>
</evidence>
<comment type="caution">
    <text evidence="3">The sequence shown here is derived from an EMBL/GenBank/DDBJ whole genome shotgun (WGS) entry which is preliminary data.</text>
</comment>
<accession>A0A7J4IT21</accession>
<dbReference type="Proteomes" id="UP000577419">
    <property type="component" value="Unassembled WGS sequence"/>
</dbReference>
<dbReference type="Gene3D" id="3.40.50.720">
    <property type="entry name" value="NAD(P)-binding Rossmann-like Domain"/>
    <property type="match status" value="1"/>
</dbReference>